<feature type="transmembrane region" description="Helical" evidence="1">
    <location>
        <begin position="108"/>
        <end position="128"/>
    </location>
</feature>
<keyword evidence="1" id="KW-0472">Membrane</keyword>
<keyword evidence="1" id="KW-0812">Transmembrane</keyword>
<dbReference type="Pfam" id="PF07843">
    <property type="entry name" value="DUF1634"/>
    <property type="match status" value="1"/>
</dbReference>
<evidence type="ECO:0000313" key="3">
    <source>
        <dbReference type="Proteomes" id="UP000184420"/>
    </source>
</evidence>
<sequence length="130" mass="14099">MSFIKKLVDRDVEVIVGKMLRYGVFTASGIVLAGGIFYLIQRGHTLVPNYQHFHSEGKEFTTFSGIIKGAAGFSSTEVIQLGVMVLLATPILRIVMSLGAFALEKDKLYVGITALVLAVILFSMFGGLKV</sequence>
<dbReference type="RefSeq" id="WP_073086391.1">
    <property type="nucleotide sequence ID" value="NZ_FRBL01000010.1"/>
</dbReference>
<dbReference type="OrthoDB" id="1072981at2"/>
<dbReference type="InterPro" id="IPR012861">
    <property type="entry name" value="DUF1634"/>
</dbReference>
<keyword evidence="3" id="KW-1185">Reference proteome</keyword>
<proteinExistence type="predicted"/>
<feature type="transmembrane region" description="Helical" evidence="1">
    <location>
        <begin position="20"/>
        <end position="40"/>
    </location>
</feature>
<protein>
    <submittedName>
        <fullName evidence="2">Uncharacterized membrane protein</fullName>
    </submittedName>
</protein>
<dbReference type="AlphaFoldDB" id="A0A1M7L8D9"/>
<dbReference type="STRING" id="1419482.SAMN05444266_110184"/>
<reference evidence="2 3" key="1">
    <citation type="submission" date="2016-11" db="EMBL/GenBank/DDBJ databases">
        <authorList>
            <person name="Jaros S."/>
            <person name="Januszkiewicz K."/>
            <person name="Wedrychowicz H."/>
        </authorList>
    </citation>
    <scope>NUCLEOTIDE SEQUENCE [LARGE SCALE GENOMIC DNA]</scope>
    <source>
        <strain evidence="2 3">DSM 27406</strain>
    </source>
</reference>
<dbReference type="EMBL" id="FRBL01000010">
    <property type="protein sequence ID" value="SHM74071.1"/>
    <property type="molecule type" value="Genomic_DNA"/>
</dbReference>
<accession>A0A1M7L8D9</accession>
<feature type="transmembrane region" description="Helical" evidence="1">
    <location>
        <begin position="78"/>
        <end position="96"/>
    </location>
</feature>
<keyword evidence="1" id="KW-1133">Transmembrane helix</keyword>
<gene>
    <name evidence="2" type="ORF">SAMN05444266_110184</name>
</gene>
<dbReference type="Proteomes" id="UP000184420">
    <property type="component" value="Unassembled WGS sequence"/>
</dbReference>
<organism evidence="2 3">
    <name type="scientific">Chitinophaga jiangningensis</name>
    <dbReference type="NCBI Taxonomy" id="1419482"/>
    <lineage>
        <taxon>Bacteria</taxon>
        <taxon>Pseudomonadati</taxon>
        <taxon>Bacteroidota</taxon>
        <taxon>Chitinophagia</taxon>
        <taxon>Chitinophagales</taxon>
        <taxon>Chitinophagaceae</taxon>
        <taxon>Chitinophaga</taxon>
    </lineage>
</organism>
<name>A0A1M7L8D9_9BACT</name>
<evidence type="ECO:0000256" key="1">
    <source>
        <dbReference type="SAM" id="Phobius"/>
    </source>
</evidence>
<evidence type="ECO:0000313" key="2">
    <source>
        <dbReference type="EMBL" id="SHM74071.1"/>
    </source>
</evidence>